<dbReference type="AlphaFoldDB" id="A0A840EUX1"/>
<dbReference type="InterPro" id="IPR018730">
    <property type="entry name" value="DUF2273"/>
</dbReference>
<keyword evidence="1" id="KW-0472">Membrane</keyword>
<keyword evidence="3" id="KW-1185">Reference proteome</keyword>
<feature type="transmembrane region" description="Helical" evidence="1">
    <location>
        <begin position="6"/>
        <end position="39"/>
    </location>
</feature>
<keyword evidence="1" id="KW-0812">Transmembrane</keyword>
<keyword evidence="1" id="KW-1133">Transmembrane helix</keyword>
<sequence>MSKTVIGLFAGLLLAIAALVGGFWGLVLALVFGLIGVVVGLQLDGRLDLTAIVRSRGRG</sequence>
<name>A0A840EUX1_9ACTN</name>
<dbReference type="Pfam" id="PF10031">
    <property type="entry name" value="DUF2273"/>
    <property type="match status" value="1"/>
</dbReference>
<reference evidence="2 3" key="1">
    <citation type="submission" date="2020-08" db="EMBL/GenBank/DDBJ databases">
        <title>Sequencing the genomes of 1000 actinobacteria strains.</title>
        <authorList>
            <person name="Klenk H.-P."/>
        </authorList>
    </citation>
    <scope>NUCLEOTIDE SEQUENCE [LARGE SCALE GENOMIC DNA]</scope>
    <source>
        <strain evidence="2 3">DSM 45298</strain>
    </source>
</reference>
<proteinExistence type="predicted"/>
<comment type="caution">
    <text evidence="2">The sequence shown here is derived from an EMBL/GenBank/DDBJ whole genome shotgun (WGS) entry which is preliminary data.</text>
</comment>
<dbReference type="RefSeq" id="WP_183369376.1">
    <property type="nucleotide sequence ID" value="NZ_BAABHL010000105.1"/>
</dbReference>
<gene>
    <name evidence="2" type="ORF">BKA16_000720</name>
</gene>
<dbReference type="Proteomes" id="UP000551501">
    <property type="component" value="Unassembled WGS sequence"/>
</dbReference>
<organism evidence="2 3">
    <name type="scientific">Gordonia humi</name>
    <dbReference type="NCBI Taxonomy" id="686429"/>
    <lineage>
        <taxon>Bacteria</taxon>
        <taxon>Bacillati</taxon>
        <taxon>Actinomycetota</taxon>
        <taxon>Actinomycetes</taxon>
        <taxon>Mycobacteriales</taxon>
        <taxon>Gordoniaceae</taxon>
        <taxon>Gordonia</taxon>
    </lineage>
</organism>
<dbReference type="EMBL" id="JACIFP010000001">
    <property type="protein sequence ID" value="MBB4134168.1"/>
    <property type="molecule type" value="Genomic_DNA"/>
</dbReference>
<evidence type="ECO:0000313" key="2">
    <source>
        <dbReference type="EMBL" id="MBB4134168.1"/>
    </source>
</evidence>
<protein>
    <submittedName>
        <fullName evidence="2">Putative membrane protein</fullName>
    </submittedName>
</protein>
<accession>A0A840EUX1</accession>
<evidence type="ECO:0000256" key="1">
    <source>
        <dbReference type="SAM" id="Phobius"/>
    </source>
</evidence>
<evidence type="ECO:0000313" key="3">
    <source>
        <dbReference type="Proteomes" id="UP000551501"/>
    </source>
</evidence>